<feature type="transmembrane region" description="Helical" evidence="1">
    <location>
        <begin position="12"/>
        <end position="30"/>
    </location>
</feature>
<feature type="transmembrane region" description="Helical" evidence="1">
    <location>
        <begin position="36"/>
        <end position="54"/>
    </location>
</feature>
<dbReference type="RefSeq" id="WP_045634907.1">
    <property type="nucleotide sequence ID" value="NZ_JYGN01000006.1"/>
</dbReference>
<gene>
    <name evidence="2" type="ORF">TZ88_01421</name>
</gene>
<feature type="transmembrane region" description="Helical" evidence="1">
    <location>
        <begin position="152"/>
        <end position="172"/>
    </location>
</feature>
<feature type="transmembrane region" description="Helical" evidence="1">
    <location>
        <begin position="467"/>
        <end position="490"/>
    </location>
</feature>
<feature type="transmembrane region" description="Helical" evidence="1">
    <location>
        <begin position="404"/>
        <end position="423"/>
    </location>
</feature>
<keyword evidence="1" id="KW-0812">Transmembrane</keyword>
<keyword evidence="1" id="KW-0472">Membrane</keyword>
<dbReference type="InterPro" id="IPR018674">
    <property type="entry name" value="DUF2142_membrane"/>
</dbReference>
<evidence type="ECO:0000313" key="2">
    <source>
        <dbReference type="EMBL" id="KJQ63777.1"/>
    </source>
</evidence>
<protein>
    <recommendedName>
        <fullName evidence="4">DUF2142 domain-containing protein</fullName>
    </recommendedName>
</protein>
<feature type="transmembrane region" description="Helical" evidence="1">
    <location>
        <begin position="179"/>
        <end position="197"/>
    </location>
</feature>
<accession>A0AB34S8L2</accession>
<evidence type="ECO:0000313" key="3">
    <source>
        <dbReference type="Proteomes" id="UP000033375"/>
    </source>
</evidence>
<keyword evidence="1" id="KW-1133">Transmembrane helix</keyword>
<dbReference type="EMBL" id="JYGN01000006">
    <property type="protein sequence ID" value="KJQ63777.1"/>
    <property type="molecule type" value="Genomic_DNA"/>
</dbReference>
<proteinExistence type="predicted"/>
<reference evidence="2 3" key="1">
    <citation type="submission" date="2015-02" db="EMBL/GenBank/DDBJ databases">
        <title>Evolution of amylase-binding proteins of oral streptococcal species.</title>
        <authorList>
            <person name="Haase E.M."/>
        </authorList>
    </citation>
    <scope>NUCLEOTIDE SEQUENCE [LARGE SCALE GENOMIC DNA]</scope>
    <source>
        <strain evidence="3">UB10712</strain>
    </source>
</reference>
<dbReference type="AlphaFoldDB" id="A0AB34S8L2"/>
<feature type="transmembrane region" description="Helical" evidence="1">
    <location>
        <begin position="375"/>
        <end position="392"/>
    </location>
</feature>
<feature type="transmembrane region" description="Helical" evidence="1">
    <location>
        <begin position="203"/>
        <end position="220"/>
    </location>
</feature>
<feature type="transmembrane region" description="Helical" evidence="1">
    <location>
        <begin position="61"/>
        <end position="79"/>
    </location>
</feature>
<feature type="transmembrane region" description="Helical" evidence="1">
    <location>
        <begin position="227"/>
        <end position="244"/>
    </location>
</feature>
<feature type="transmembrane region" description="Helical" evidence="1">
    <location>
        <begin position="293"/>
        <end position="314"/>
    </location>
</feature>
<feature type="transmembrane region" description="Helical" evidence="1">
    <location>
        <begin position="256"/>
        <end position="281"/>
    </location>
</feature>
<dbReference type="Proteomes" id="UP000033375">
    <property type="component" value="Unassembled WGS sequence"/>
</dbReference>
<organism evidence="2 3">
    <name type="scientific">Streptococcus gordonii</name>
    <dbReference type="NCBI Taxonomy" id="1302"/>
    <lineage>
        <taxon>Bacteria</taxon>
        <taxon>Bacillati</taxon>
        <taxon>Bacillota</taxon>
        <taxon>Bacilli</taxon>
        <taxon>Lactobacillales</taxon>
        <taxon>Streptococcaceae</taxon>
        <taxon>Streptococcus</taxon>
    </lineage>
</organism>
<feature type="transmembrane region" description="Helical" evidence="1">
    <location>
        <begin position="438"/>
        <end position="455"/>
    </location>
</feature>
<sequence>MKFMKDAYQANIKYIFTFLVLSAFMFVIYTKHLLDVPKIGLAVVLLIAVFLFFLPKKNIAIFYALVFSGVLTSLITPVLNTPDEPVHLARTIHIVEGDLNLDNSKPLISEDFFDIYDQIKSPLTKTNLFNEGQTDKKVGFGRSTDYRATNSYWFIGYIPQAIGFGIGKFLHLSVGISYYLGRIFNALAYAVLAYIAIRLSGKAKQLIMMVAFIPMNLVLAGSYNQDSVSLGLAYIIVSLFISWVSDSEKKVRNRDLILYVIICCLLATMKLPYVLLIGLLLFIPKSKFNGRFFYGKVISAVLCVGAVTVFWFLLSQQVKLANFQLEGADLRGQLMNLIHRPQDYLPVVFKEMLLSVSHLDQLFNFGWLDLSMNEVLIPIYVFYTLIALANIGRFKIPFISKIGAVLVSLAIIGLISLTLYLTWTPVGSYTVLGVQGRYYLGVLALVLPVIVSYPKNQLKFDFITDHWIVQSSVIIVGLSMIHTLAVIYAVV</sequence>
<comment type="caution">
    <text evidence="2">The sequence shown here is derived from an EMBL/GenBank/DDBJ whole genome shotgun (WGS) entry which is preliminary data.</text>
</comment>
<evidence type="ECO:0008006" key="4">
    <source>
        <dbReference type="Google" id="ProtNLM"/>
    </source>
</evidence>
<name>A0AB34S8L2_STRGN</name>
<dbReference type="Pfam" id="PF09913">
    <property type="entry name" value="DUF2142"/>
    <property type="match status" value="1"/>
</dbReference>
<evidence type="ECO:0000256" key="1">
    <source>
        <dbReference type="SAM" id="Phobius"/>
    </source>
</evidence>